<organism evidence="3 4">
    <name type="scientific">Malassezia cuniculi</name>
    <dbReference type="NCBI Taxonomy" id="948313"/>
    <lineage>
        <taxon>Eukaryota</taxon>
        <taxon>Fungi</taxon>
        <taxon>Dikarya</taxon>
        <taxon>Basidiomycota</taxon>
        <taxon>Ustilaginomycotina</taxon>
        <taxon>Malasseziomycetes</taxon>
        <taxon>Malasseziales</taxon>
        <taxon>Malasseziaceae</taxon>
        <taxon>Malassezia</taxon>
    </lineage>
</organism>
<proteinExistence type="predicted"/>
<evidence type="ECO:0000313" key="3">
    <source>
        <dbReference type="EMBL" id="WFD35229.1"/>
    </source>
</evidence>
<keyword evidence="4" id="KW-1185">Reference proteome</keyword>
<evidence type="ECO:0000256" key="2">
    <source>
        <dbReference type="ARBA" id="ARBA00022490"/>
    </source>
</evidence>
<dbReference type="AlphaFoldDB" id="A0AAF0EU83"/>
<dbReference type="Proteomes" id="UP001219933">
    <property type="component" value="Chromosome 3"/>
</dbReference>
<evidence type="ECO:0000313" key="4">
    <source>
        <dbReference type="Proteomes" id="UP001219933"/>
    </source>
</evidence>
<dbReference type="GO" id="GO:0051879">
    <property type="term" value="F:Hsp90 protein binding"/>
    <property type="evidence" value="ECO:0007669"/>
    <property type="project" value="TreeGrafter"/>
</dbReference>
<evidence type="ECO:0000256" key="1">
    <source>
        <dbReference type="ARBA" id="ARBA00004496"/>
    </source>
</evidence>
<dbReference type="EMBL" id="CP119879">
    <property type="protein sequence ID" value="WFD35229.1"/>
    <property type="molecule type" value="Genomic_DNA"/>
</dbReference>
<keyword evidence="2" id="KW-0963">Cytoplasm</keyword>
<comment type="subcellular location">
    <subcellularLocation>
        <location evidence="1">Cytoplasm</location>
    </subcellularLocation>
</comment>
<dbReference type="GO" id="GO:0005737">
    <property type="term" value="C:cytoplasm"/>
    <property type="evidence" value="ECO:0007669"/>
    <property type="project" value="UniProtKB-SubCell"/>
</dbReference>
<protein>
    <submittedName>
        <fullName evidence="3">SWI5-dependent HO expression protein 4</fullName>
    </submittedName>
</protein>
<dbReference type="InterPro" id="IPR016024">
    <property type="entry name" value="ARM-type_fold"/>
</dbReference>
<accession>A0AAF0EU83</accession>
<reference evidence="3" key="1">
    <citation type="submission" date="2023-03" db="EMBL/GenBank/DDBJ databases">
        <title>Mating type loci evolution in Malassezia.</title>
        <authorList>
            <person name="Coelho M.A."/>
        </authorList>
    </citation>
    <scope>NUCLEOTIDE SEQUENCE</scope>
    <source>
        <strain evidence="3">CBS 11721</strain>
    </source>
</reference>
<sequence length="741" mass="78167">MPPNADSQDLVRALLDEVRIAGQATPIAMKALELLRAGDVDVEEAAETLAAAICDGADADADGATDEPYSHAIIVPLITTGALALFTPRIVDAALRIDNTLERIFSAQGDAFAAACHVTAAAASSPSLRTLIAGTQAVQRRLEFAVEEESVTKDNASAALLRIKLAIRSSDAPGTPLDLPDADVEKLARGLAAYIGNSGARDANAPSIFSFDAEAAARADALESLYYLAATDKVKETLSRDEAFLGVAVDMLAANAPRKTLFPARDGGEGSSTSLYSDNALDKEAHSPASLEYLIVSIFALISSYPPPKHSESHQIEALRRTALRRGDDAPDAADAAARCRRLVAAGVAAAIAAVVSRTRLSDATELRRQLGSVLCSLVTEQDRAQRGKLLADGAAGALLHLAAPAYGVITDRNDNPVEWQPLRAIARLSISSDPSLMYGGGIARGVPYCAALLLAKSTSLLDRFEGALALTNLASASPAMAHTVAIASFRGPDADTELKNVGSAIPALFMQYDTPLLRRALIELLCNLVQDDDVFAEWSGEAAVDADDKKRAAGESLPALPDKDDATIRLHDPRGRLQLLASLCQVDAEADRINVEEARAAAGALAMLSASGAACEHILALPSRLHGVIAQLVLRSVSDDKLSKDDEMQFALRGLAIVSSLVQYVRWLESNKDSRSRVRRRVRDPTGALQRSGLLQVAAQRAISGAQAMMAGLGTESTGLEAQVTSLAVDVMRDAQQLMK</sequence>
<dbReference type="Gene3D" id="1.25.10.10">
    <property type="entry name" value="Leucine-rich Repeat Variant"/>
    <property type="match status" value="1"/>
</dbReference>
<dbReference type="InterPro" id="IPR011989">
    <property type="entry name" value="ARM-like"/>
</dbReference>
<name>A0AAF0EU83_9BASI</name>
<dbReference type="PANTHER" id="PTHR45994:SF1">
    <property type="entry name" value="FI21225P1"/>
    <property type="match status" value="1"/>
</dbReference>
<dbReference type="PANTHER" id="PTHR45994">
    <property type="entry name" value="FI21225P1"/>
    <property type="match status" value="1"/>
</dbReference>
<gene>
    <name evidence="3" type="primary">SHE4</name>
    <name evidence="3" type="ORF">MCUN1_002079</name>
</gene>
<dbReference type="SUPFAM" id="SSF48371">
    <property type="entry name" value="ARM repeat"/>
    <property type="match status" value="1"/>
</dbReference>